<reference evidence="3 4" key="1">
    <citation type="submission" date="2016-10" db="EMBL/GenBank/DDBJ databases">
        <authorList>
            <person name="de Groot N.N."/>
        </authorList>
    </citation>
    <scope>NUCLEOTIDE SEQUENCE [LARGE SCALE GENOMIC DNA]</scope>
    <source>
        <strain evidence="3 4">CGMCC 1.5058</strain>
    </source>
</reference>
<dbReference type="AlphaFoldDB" id="A0A1G8HKV0"/>
<evidence type="ECO:0000259" key="2">
    <source>
        <dbReference type="Pfam" id="PF20251"/>
    </source>
</evidence>
<feature type="domain" description="Bacterial Ig-like" evidence="2">
    <location>
        <begin position="52"/>
        <end position="148"/>
    </location>
</feature>
<name>A0A1G8HKV0_9CLOT</name>
<protein>
    <recommendedName>
        <fullName evidence="2">Bacterial Ig-like domain-containing protein</fullName>
    </recommendedName>
</protein>
<gene>
    <name evidence="3" type="ORF">SAMN05421804_101618</name>
</gene>
<proteinExistence type="predicted"/>
<organism evidence="3 4">
    <name type="scientific">Proteiniclasticum ruminis</name>
    <dbReference type="NCBI Taxonomy" id="398199"/>
    <lineage>
        <taxon>Bacteria</taxon>
        <taxon>Bacillati</taxon>
        <taxon>Bacillota</taxon>
        <taxon>Clostridia</taxon>
        <taxon>Eubacteriales</taxon>
        <taxon>Clostridiaceae</taxon>
        <taxon>Proteiniclasticum</taxon>
    </lineage>
</organism>
<evidence type="ECO:0000313" key="3">
    <source>
        <dbReference type="EMBL" id="SDI07254.1"/>
    </source>
</evidence>
<accession>A0A1G8HKV0</accession>
<keyword evidence="1" id="KW-0732">Signal</keyword>
<dbReference type="Pfam" id="PF20251">
    <property type="entry name" value="Big_14"/>
    <property type="match status" value="1"/>
</dbReference>
<dbReference type="PROSITE" id="PS51257">
    <property type="entry name" value="PROKAR_LIPOPROTEIN"/>
    <property type="match status" value="1"/>
</dbReference>
<feature type="signal peptide" evidence="1">
    <location>
        <begin position="1"/>
        <end position="27"/>
    </location>
</feature>
<evidence type="ECO:0000256" key="1">
    <source>
        <dbReference type="SAM" id="SignalP"/>
    </source>
</evidence>
<feature type="chain" id="PRO_5039009738" description="Bacterial Ig-like domain-containing protein" evidence="1">
    <location>
        <begin position="28"/>
        <end position="167"/>
    </location>
</feature>
<dbReference type="InterPro" id="IPR046878">
    <property type="entry name" value="Big_14"/>
</dbReference>
<sequence length="167" mass="18982">MKKKRIVECLCLLTLLLFTGCSGPNQTESSGETPKPPSSLPLEKEGEEIVEGITMKLVEGTVSPKGLELEFLNITDREALFGEDFILRKLVQNQYEDLPVVIEGDYGFEDIGYGLPKGEKVLHEVEWVWLYGELEEGTYQLEKKIILRKEDNGIELVPYFVVFQILQ</sequence>
<dbReference type="RefSeq" id="WP_051651459.1">
    <property type="nucleotide sequence ID" value="NZ_FNDZ01000001.1"/>
</dbReference>
<evidence type="ECO:0000313" key="4">
    <source>
        <dbReference type="Proteomes" id="UP000183255"/>
    </source>
</evidence>
<dbReference type="EMBL" id="FNDZ01000001">
    <property type="protein sequence ID" value="SDI07254.1"/>
    <property type="molecule type" value="Genomic_DNA"/>
</dbReference>
<dbReference type="Proteomes" id="UP000183255">
    <property type="component" value="Unassembled WGS sequence"/>
</dbReference>